<dbReference type="GO" id="GO:0008380">
    <property type="term" value="P:RNA splicing"/>
    <property type="evidence" value="ECO:0007669"/>
    <property type="project" value="UniProtKB-KW"/>
</dbReference>
<dbReference type="PANTHER" id="PTHR13681:SF26">
    <property type="entry name" value="SURVIVAL OF MOTOR NEURON-RELATED-SPLICING FACTOR 30"/>
    <property type="match status" value="1"/>
</dbReference>
<evidence type="ECO:0000256" key="1">
    <source>
        <dbReference type="ARBA" id="ARBA00004324"/>
    </source>
</evidence>
<evidence type="ECO:0000259" key="11">
    <source>
        <dbReference type="PROSITE" id="PS50304"/>
    </source>
</evidence>
<dbReference type="InterPro" id="IPR010304">
    <property type="entry name" value="SMN_Tudor"/>
</dbReference>
<evidence type="ECO:0000313" key="12">
    <source>
        <dbReference type="EMBL" id="SSX22521.1"/>
    </source>
</evidence>
<dbReference type="SUPFAM" id="SSF63748">
    <property type="entry name" value="Tudor/PWWP/MBT"/>
    <property type="match status" value="1"/>
</dbReference>
<proteinExistence type="inferred from homology"/>
<comment type="subcellular location">
    <subcellularLocation>
        <location evidence="1">Nucleus speckle</location>
    </subcellularLocation>
    <subcellularLocation>
        <location evidence="2">Nucleus</location>
        <location evidence="2">Cajal body</location>
    </subcellularLocation>
</comment>
<protein>
    <recommendedName>
        <fullName evidence="9">Survival of motor neuron-related-splicing factor 30</fullName>
    </recommendedName>
    <alternativeName>
        <fullName evidence="10">Survival motor neuron domain-containing protein 1</fullName>
    </alternativeName>
</protein>
<dbReference type="Pfam" id="PF06003">
    <property type="entry name" value="SMN_Tudor"/>
    <property type="match status" value="1"/>
</dbReference>
<sequence>MADLDLNNYQMQLQQVKAALSTDPNNEELLKLKSDLEEVIELTKDLIRAQAEEQKKTYIAPAGSYEGSNYYEKQKASDTPTKYWKVGDKCQAKWTDGQYHDATIESISDDGDVSVIFDTYQNRGASSLRDLRERKVRNEVFTINANKRVRPNQKEYLKKKKQKKLERLKDIEASREQEKNKWLNFAAKSSKKHPGTSKSIFASPESVTGRVGIGTCGISGKGMTKYVEGEKYRKGL</sequence>
<feature type="domain" description="Tudor" evidence="11">
    <location>
        <begin position="83"/>
        <end position="141"/>
    </location>
</feature>
<dbReference type="InterPro" id="IPR002999">
    <property type="entry name" value="Tudor"/>
</dbReference>
<dbReference type="GO" id="GO:0006397">
    <property type="term" value="P:mRNA processing"/>
    <property type="evidence" value="ECO:0007669"/>
    <property type="project" value="UniProtKB-KW"/>
</dbReference>
<comment type="function">
    <text evidence="8">Involved in spliceosome assembly.</text>
</comment>
<accession>A0A336LZR9</accession>
<evidence type="ECO:0000256" key="2">
    <source>
        <dbReference type="ARBA" id="ARBA00004408"/>
    </source>
</evidence>
<organism evidence="12">
    <name type="scientific">Culicoides sonorensis</name>
    <name type="common">Biting midge</name>
    <dbReference type="NCBI Taxonomy" id="179676"/>
    <lineage>
        <taxon>Eukaryota</taxon>
        <taxon>Metazoa</taxon>
        <taxon>Ecdysozoa</taxon>
        <taxon>Arthropoda</taxon>
        <taxon>Hexapoda</taxon>
        <taxon>Insecta</taxon>
        <taxon>Pterygota</taxon>
        <taxon>Neoptera</taxon>
        <taxon>Endopterygota</taxon>
        <taxon>Diptera</taxon>
        <taxon>Nematocera</taxon>
        <taxon>Chironomoidea</taxon>
        <taxon>Ceratopogonidae</taxon>
        <taxon>Ceratopogoninae</taxon>
        <taxon>Culicoides</taxon>
        <taxon>Monoculicoides</taxon>
    </lineage>
</organism>
<dbReference type="GO" id="GO:0071011">
    <property type="term" value="C:precatalytic spliceosome"/>
    <property type="evidence" value="ECO:0007669"/>
    <property type="project" value="TreeGrafter"/>
</dbReference>
<dbReference type="GO" id="GO:0000381">
    <property type="term" value="P:regulation of alternative mRNA splicing, via spliceosome"/>
    <property type="evidence" value="ECO:0007669"/>
    <property type="project" value="TreeGrafter"/>
</dbReference>
<dbReference type="PANTHER" id="PTHR13681">
    <property type="entry name" value="SURVIVAL OF MOTOR NEURON-RELATED-SPLICING FACTOR 30-RELATED"/>
    <property type="match status" value="1"/>
</dbReference>
<evidence type="ECO:0000256" key="6">
    <source>
        <dbReference type="ARBA" id="ARBA00023187"/>
    </source>
</evidence>
<reference evidence="12" key="1">
    <citation type="submission" date="2018-07" db="EMBL/GenBank/DDBJ databases">
        <authorList>
            <person name="Quirk P.G."/>
            <person name="Krulwich T.A."/>
        </authorList>
    </citation>
    <scope>NUCLEOTIDE SEQUENCE</scope>
</reference>
<dbReference type="GO" id="GO:0003723">
    <property type="term" value="F:RNA binding"/>
    <property type="evidence" value="ECO:0007669"/>
    <property type="project" value="InterPro"/>
</dbReference>
<dbReference type="GO" id="GO:0005737">
    <property type="term" value="C:cytoplasm"/>
    <property type="evidence" value="ECO:0007669"/>
    <property type="project" value="InterPro"/>
</dbReference>
<evidence type="ECO:0000256" key="3">
    <source>
        <dbReference type="ARBA" id="ARBA00005371"/>
    </source>
</evidence>
<keyword evidence="4" id="KW-0507">mRNA processing</keyword>
<gene>
    <name evidence="12" type="primary">CSON006913</name>
</gene>
<keyword evidence="7" id="KW-0539">Nucleus</keyword>
<keyword evidence="6" id="KW-0508">mRNA splicing</keyword>
<evidence type="ECO:0000256" key="8">
    <source>
        <dbReference type="ARBA" id="ARBA00037618"/>
    </source>
</evidence>
<keyword evidence="5" id="KW-0747">Spliceosome</keyword>
<dbReference type="EMBL" id="UFQT01000259">
    <property type="protein sequence ID" value="SSX22521.1"/>
    <property type="molecule type" value="Genomic_DNA"/>
</dbReference>
<dbReference type="SMART" id="SM00333">
    <property type="entry name" value="TUDOR"/>
    <property type="match status" value="1"/>
</dbReference>
<dbReference type="GO" id="GO:0016607">
    <property type="term" value="C:nuclear speck"/>
    <property type="evidence" value="ECO:0007669"/>
    <property type="project" value="UniProtKB-SubCell"/>
</dbReference>
<dbReference type="AlphaFoldDB" id="A0A336LZR9"/>
<name>A0A336LZR9_CULSO</name>
<evidence type="ECO:0000256" key="7">
    <source>
        <dbReference type="ARBA" id="ARBA00023242"/>
    </source>
</evidence>
<dbReference type="GO" id="GO:0015030">
    <property type="term" value="C:Cajal body"/>
    <property type="evidence" value="ECO:0007669"/>
    <property type="project" value="UniProtKB-SubCell"/>
</dbReference>
<evidence type="ECO:0000256" key="10">
    <source>
        <dbReference type="ARBA" id="ARBA00042567"/>
    </source>
</evidence>
<dbReference type="OMA" id="CMAVWSQ"/>
<dbReference type="PROSITE" id="PS50304">
    <property type="entry name" value="TUDOR"/>
    <property type="match status" value="1"/>
</dbReference>
<dbReference type="Gene3D" id="2.30.30.140">
    <property type="match status" value="1"/>
</dbReference>
<evidence type="ECO:0000256" key="4">
    <source>
        <dbReference type="ARBA" id="ARBA00022664"/>
    </source>
</evidence>
<evidence type="ECO:0000256" key="9">
    <source>
        <dbReference type="ARBA" id="ARBA00041083"/>
    </source>
</evidence>
<comment type="similarity">
    <text evidence="3">Belongs to the SMN family.</text>
</comment>
<evidence type="ECO:0000256" key="5">
    <source>
        <dbReference type="ARBA" id="ARBA00022728"/>
    </source>
</evidence>
<dbReference type="VEuPathDB" id="VectorBase:CSON006913"/>